<evidence type="ECO:0000313" key="2">
    <source>
        <dbReference type="EMBL" id="BCJ98405.1"/>
    </source>
</evidence>
<feature type="transmembrane region" description="Helical" evidence="1">
    <location>
        <begin position="20"/>
        <end position="40"/>
    </location>
</feature>
<keyword evidence="1" id="KW-1133">Transmembrane helix</keyword>
<reference evidence="2 3" key="2">
    <citation type="submission" date="2020-08" db="EMBL/GenBank/DDBJ databases">
        <authorList>
            <person name="Ueki A."/>
            <person name="Tonouchi A."/>
        </authorList>
    </citation>
    <scope>NUCLEOTIDE SEQUENCE [LARGE SCALE GENOMIC DNA]</scope>
    <source>
        <strain evidence="2 3">CTTW</strain>
    </source>
</reference>
<name>A0A7I8DN02_9FIRM</name>
<evidence type="ECO:0000256" key="1">
    <source>
        <dbReference type="SAM" id="Phobius"/>
    </source>
</evidence>
<dbReference type="Proteomes" id="UP000515703">
    <property type="component" value="Chromosome"/>
</dbReference>
<accession>A0A7I8DN02</accession>
<proteinExistence type="predicted"/>
<dbReference type="AlphaFoldDB" id="A0A7I8DN02"/>
<dbReference type="KEGG" id="acht:bsdcttw_14460"/>
<evidence type="ECO:0000313" key="3">
    <source>
        <dbReference type="Proteomes" id="UP000515703"/>
    </source>
</evidence>
<keyword evidence="3" id="KW-1185">Reference proteome</keyword>
<organism evidence="2 3">
    <name type="scientific">Anaerocolumna chitinilytica</name>
    <dbReference type="NCBI Taxonomy" id="1727145"/>
    <lineage>
        <taxon>Bacteria</taxon>
        <taxon>Bacillati</taxon>
        <taxon>Bacillota</taxon>
        <taxon>Clostridia</taxon>
        <taxon>Lachnospirales</taxon>
        <taxon>Lachnospiraceae</taxon>
        <taxon>Anaerocolumna</taxon>
    </lineage>
</organism>
<sequence length="187" mass="21111">MEIRKRLQRKLIDKKGFGLIEAVVIFLFVMILISVAFEYLRVQIIANGVRDSFERASLTVAAENYNEVYAGFREEYNIGGFYDGGPAGGGNQDEVPEWVAINDYGDVEDELRDLLKLKEVDNAIKNDKDNYTLENIQVEVNNSSVNAGGRYEIRGKLKLILPLHFAGVKIMDINLPVSIQTAYTPKY</sequence>
<protein>
    <submittedName>
        <fullName evidence="2">Uncharacterized protein</fullName>
    </submittedName>
</protein>
<keyword evidence="1" id="KW-0472">Membrane</keyword>
<gene>
    <name evidence="2" type="ORF">bsdcttw_14460</name>
</gene>
<keyword evidence="1" id="KW-0812">Transmembrane</keyword>
<dbReference type="RefSeq" id="WP_185258735.1">
    <property type="nucleotide sequence ID" value="NZ_AP023368.1"/>
</dbReference>
<reference evidence="2 3" key="1">
    <citation type="submission" date="2020-08" db="EMBL/GenBank/DDBJ databases">
        <title>Draft genome sequencing of an Anaerocolumna strain isolated from anoxic soil subjected to BSD treatment.</title>
        <authorList>
            <person name="Uek A."/>
            <person name="Tonouchi A."/>
        </authorList>
    </citation>
    <scope>NUCLEOTIDE SEQUENCE [LARGE SCALE GENOMIC DNA]</scope>
    <source>
        <strain evidence="2 3">CTTW</strain>
    </source>
</reference>
<dbReference type="EMBL" id="AP023368">
    <property type="protein sequence ID" value="BCJ98405.1"/>
    <property type="molecule type" value="Genomic_DNA"/>
</dbReference>